<reference evidence="3 4" key="1">
    <citation type="journal article" date="2017" name="Curr. Microbiol.">
        <title>Mucilaginibacter ginsenosidivorans sp. nov., Isolated from Soil of Ginseng Field.</title>
        <authorList>
            <person name="Kim M.M."/>
            <person name="Siddiqi M.Z."/>
            <person name="Im W.T."/>
        </authorList>
    </citation>
    <scope>NUCLEOTIDE SEQUENCE [LARGE SCALE GENOMIC DNA]</scope>
    <source>
        <strain evidence="3 4">Gsoil 3017</strain>
    </source>
</reference>
<feature type="chain" id="PRO_5023056494" description="DUF4251 domain-containing protein" evidence="2">
    <location>
        <begin position="20"/>
        <end position="259"/>
    </location>
</feature>
<evidence type="ECO:0000313" key="4">
    <source>
        <dbReference type="Proteomes" id="UP000321479"/>
    </source>
</evidence>
<protein>
    <recommendedName>
        <fullName evidence="5">DUF4251 domain-containing protein</fullName>
    </recommendedName>
</protein>
<dbReference type="EMBL" id="CP042436">
    <property type="protein sequence ID" value="QEC63702.1"/>
    <property type="molecule type" value="Genomic_DNA"/>
</dbReference>
<feature type="signal peptide" evidence="2">
    <location>
        <begin position="1"/>
        <end position="19"/>
    </location>
</feature>
<dbReference type="AlphaFoldDB" id="A0A5B8UXM3"/>
<accession>A0A5B8UXM3</accession>
<keyword evidence="2" id="KW-0732">Signal</keyword>
<evidence type="ECO:0000313" key="3">
    <source>
        <dbReference type="EMBL" id="QEC63702.1"/>
    </source>
</evidence>
<dbReference type="Proteomes" id="UP000321479">
    <property type="component" value="Chromosome"/>
</dbReference>
<gene>
    <name evidence="3" type="ORF">FRZ54_14335</name>
</gene>
<sequence>MKKVLYSLCFLIAFTAANTASSQGLFKKLKDKVNKVVDKEVDKKAGIPPENQSADNSSSSSGKPVNKGGGGLSNTAPPDVKAEMADAETAHAAKNYSDARYSLQQALMGVEIQLGRQILKSLPPTVDALNVDTAQDVVMSTQWGWSNLSIHRVWKNTADKQMTVTVGNAGVYAGLATLYFSNAGMMQANGSTQNFKQVRVKGNKAIIQYEDSKGYTLIASLGQTSMIVWECINFANEQEVMAAANSFDIDGIKKMLGEQ</sequence>
<evidence type="ECO:0000256" key="1">
    <source>
        <dbReference type="SAM" id="MobiDB-lite"/>
    </source>
</evidence>
<evidence type="ECO:0008006" key="5">
    <source>
        <dbReference type="Google" id="ProtNLM"/>
    </source>
</evidence>
<dbReference type="RefSeq" id="WP_147032276.1">
    <property type="nucleotide sequence ID" value="NZ_CP042436.1"/>
</dbReference>
<keyword evidence="4" id="KW-1185">Reference proteome</keyword>
<dbReference type="KEGG" id="mgin:FRZ54_14335"/>
<dbReference type="OrthoDB" id="671844at2"/>
<feature type="region of interest" description="Disordered" evidence="1">
    <location>
        <begin position="40"/>
        <end position="79"/>
    </location>
</feature>
<organism evidence="3 4">
    <name type="scientific">Mucilaginibacter ginsenosidivorans</name>
    <dbReference type="NCBI Taxonomy" id="398053"/>
    <lineage>
        <taxon>Bacteria</taxon>
        <taxon>Pseudomonadati</taxon>
        <taxon>Bacteroidota</taxon>
        <taxon>Sphingobacteriia</taxon>
        <taxon>Sphingobacteriales</taxon>
        <taxon>Sphingobacteriaceae</taxon>
        <taxon>Mucilaginibacter</taxon>
    </lineage>
</organism>
<evidence type="ECO:0000256" key="2">
    <source>
        <dbReference type="SAM" id="SignalP"/>
    </source>
</evidence>
<proteinExistence type="predicted"/>
<name>A0A5B8UXM3_9SPHI</name>